<feature type="chain" id="PRO_5044870843" description="Peptidase S1 domain-containing protein" evidence="3">
    <location>
        <begin position="19"/>
        <end position="269"/>
    </location>
</feature>
<evidence type="ECO:0000256" key="1">
    <source>
        <dbReference type="ARBA" id="ARBA00023157"/>
    </source>
</evidence>
<organism evidence="5 6">
    <name type="scientific">Trichogramma kaykai</name>
    <dbReference type="NCBI Taxonomy" id="54128"/>
    <lineage>
        <taxon>Eukaryota</taxon>
        <taxon>Metazoa</taxon>
        <taxon>Ecdysozoa</taxon>
        <taxon>Arthropoda</taxon>
        <taxon>Hexapoda</taxon>
        <taxon>Insecta</taxon>
        <taxon>Pterygota</taxon>
        <taxon>Neoptera</taxon>
        <taxon>Endopterygota</taxon>
        <taxon>Hymenoptera</taxon>
        <taxon>Apocrita</taxon>
        <taxon>Proctotrupomorpha</taxon>
        <taxon>Chalcidoidea</taxon>
        <taxon>Trichogrammatidae</taxon>
        <taxon>Trichogramma</taxon>
    </lineage>
</organism>
<dbReference type="InterPro" id="IPR001254">
    <property type="entry name" value="Trypsin_dom"/>
</dbReference>
<keyword evidence="6" id="KW-1185">Reference proteome</keyword>
<evidence type="ECO:0000256" key="3">
    <source>
        <dbReference type="SAM" id="SignalP"/>
    </source>
</evidence>
<dbReference type="InterPro" id="IPR001314">
    <property type="entry name" value="Peptidase_S1A"/>
</dbReference>
<evidence type="ECO:0000259" key="4">
    <source>
        <dbReference type="PROSITE" id="PS50240"/>
    </source>
</evidence>
<comment type="caution">
    <text evidence="5">The sequence shown here is derived from an EMBL/GenBank/DDBJ whole genome shotgun (WGS) entry which is preliminary data.</text>
</comment>
<sequence>MNFFVVSIISTLFLGCHAKLRILEGTEADEGNFPYQASLQLEGDHFCGASILNKRYLLTAAHCVAIDNEYATVGEDWKDRKVLWDPKYLNVAVGSVDLESNDSTSYDVEKLYKHEEYGKSFETGTYDIALIRVSRDIEFNDRVQPVKLASSRDDIPEDGGLIIISGWGSTEFFVDEPVKRLRYARTRLYDLDRCIVDWKPLATFTKVDHTFLCVKGDERQYKGDSGGPAVNGRGVQVGIVSGGIGLRPDLLTNVLHYADWISERIGLSE</sequence>
<dbReference type="PROSITE" id="PS00134">
    <property type="entry name" value="TRYPSIN_HIS"/>
    <property type="match status" value="1"/>
</dbReference>
<proteinExistence type="inferred from homology"/>
<dbReference type="PANTHER" id="PTHR24256">
    <property type="entry name" value="TRYPTASE-RELATED"/>
    <property type="match status" value="1"/>
</dbReference>
<keyword evidence="3" id="KW-0732">Signal</keyword>
<dbReference type="InterPro" id="IPR043504">
    <property type="entry name" value="Peptidase_S1_PA_chymotrypsin"/>
</dbReference>
<dbReference type="SMART" id="SM00020">
    <property type="entry name" value="Tryp_SPc"/>
    <property type="match status" value="1"/>
</dbReference>
<accession>A0ABD2XQX4</accession>
<dbReference type="AlphaFoldDB" id="A0ABD2XQX4"/>
<dbReference type="CDD" id="cd00190">
    <property type="entry name" value="Tryp_SPc"/>
    <property type="match status" value="1"/>
</dbReference>
<evidence type="ECO:0000256" key="2">
    <source>
        <dbReference type="ARBA" id="ARBA00024195"/>
    </source>
</evidence>
<comment type="similarity">
    <text evidence="2">Belongs to the peptidase S1 family. CLIP subfamily.</text>
</comment>
<dbReference type="PROSITE" id="PS50240">
    <property type="entry name" value="TRYPSIN_DOM"/>
    <property type="match status" value="1"/>
</dbReference>
<feature type="domain" description="Peptidase S1" evidence="4">
    <location>
        <begin position="22"/>
        <end position="266"/>
    </location>
</feature>
<protein>
    <recommendedName>
        <fullName evidence="4">Peptidase S1 domain-containing protein</fullName>
    </recommendedName>
</protein>
<dbReference type="InterPro" id="IPR018114">
    <property type="entry name" value="TRYPSIN_HIS"/>
</dbReference>
<dbReference type="Pfam" id="PF00089">
    <property type="entry name" value="Trypsin"/>
    <property type="match status" value="1"/>
</dbReference>
<feature type="signal peptide" evidence="3">
    <location>
        <begin position="1"/>
        <end position="18"/>
    </location>
</feature>
<evidence type="ECO:0000313" key="6">
    <source>
        <dbReference type="Proteomes" id="UP001627154"/>
    </source>
</evidence>
<dbReference type="SUPFAM" id="SSF50494">
    <property type="entry name" value="Trypsin-like serine proteases"/>
    <property type="match status" value="1"/>
</dbReference>
<dbReference type="PRINTS" id="PR00722">
    <property type="entry name" value="CHYMOTRYPSIN"/>
</dbReference>
<dbReference type="EMBL" id="JBJJXI010000007">
    <property type="protein sequence ID" value="KAL3407495.1"/>
    <property type="molecule type" value="Genomic_DNA"/>
</dbReference>
<name>A0ABD2XQX4_9HYME</name>
<dbReference type="FunFam" id="2.40.10.10:FF:000068">
    <property type="entry name" value="transmembrane protease serine 2"/>
    <property type="match status" value="1"/>
</dbReference>
<evidence type="ECO:0000313" key="5">
    <source>
        <dbReference type="EMBL" id="KAL3407495.1"/>
    </source>
</evidence>
<dbReference type="InterPro" id="IPR051487">
    <property type="entry name" value="Ser/Thr_Proteases_Immune/Dev"/>
</dbReference>
<dbReference type="Proteomes" id="UP001627154">
    <property type="component" value="Unassembled WGS sequence"/>
</dbReference>
<dbReference type="Gene3D" id="2.40.10.10">
    <property type="entry name" value="Trypsin-like serine proteases"/>
    <property type="match status" value="1"/>
</dbReference>
<dbReference type="InterPro" id="IPR009003">
    <property type="entry name" value="Peptidase_S1_PA"/>
</dbReference>
<reference evidence="5 6" key="1">
    <citation type="journal article" date="2024" name="bioRxiv">
        <title>A reference genome for Trichogramma kaykai: A tiny desert-dwelling parasitoid wasp with competing sex-ratio distorters.</title>
        <authorList>
            <person name="Culotta J."/>
            <person name="Lindsey A.R."/>
        </authorList>
    </citation>
    <scope>NUCLEOTIDE SEQUENCE [LARGE SCALE GENOMIC DNA]</scope>
    <source>
        <strain evidence="5 6">KSX58</strain>
    </source>
</reference>
<gene>
    <name evidence="5" type="ORF">TKK_000471</name>
</gene>
<keyword evidence="1" id="KW-1015">Disulfide bond</keyword>